<feature type="domain" description="CCHC-type" evidence="4">
    <location>
        <begin position="669"/>
        <end position="683"/>
    </location>
</feature>
<dbReference type="Gene3D" id="3.10.10.10">
    <property type="entry name" value="HIV Type 1 Reverse Transcriptase, subunit A, domain 1"/>
    <property type="match status" value="1"/>
</dbReference>
<evidence type="ECO:0000313" key="5">
    <source>
        <dbReference type="EMBL" id="GFA27506.1"/>
    </source>
</evidence>
<dbReference type="InterPro" id="IPR032567">
    <property type="entry name" value="RTL1-rel"/>
</dbReference>
<dbReference type="PANTHER" id="PTHR15503:SF45">
    <property type="entry name" value="RNA-DIRECTED DNA POLYMERASE HOMOLOG"/>
    <property type="match status" value="1"/>
</dbReference>
<sequence>MANVPPNDPNVDAPAVAPAPVNPDHTPAQPIEDDAEEEEEDPEEDPEEEPEDNDDDMEMDDEAEVIDPYMDDGSNNPPPPNSKDEETPPTCPVIPDADGQPIPHIASFGQNFHFGESSSIANLLTGNSKIVPTGPMCPNLGTVWKRLGKMEKFMSERIDTEGRIKKKFKEQDRHFLGLGCDNIEMDRTVRKVMSDLSGLKKIVKGLSDRFNEYERSKVFDAKRVLEKELVNERNGKEFYREFDEYMCQMLKNHQKSEGSFPLPLSSQVREPPVEPSARLVPVLYPDDPYVVTRDAAIADAAVATSGIDDDDDDDTAPMDSQPHESRGSPRDTQTMPPRKSTRGNPPPLLTQDTVNRMIQESVEAAIRAEIERVQNEANRAEGHKVALVARECTFADFMKCSPITFHGNEGAVGLIRWIEKTEMVFTMSKCTEANKVVFVAATFQDRALTWWTSQVATLGIEVVTRKTWVEMKVIMTEEFCPPEEIQRMEGELWNLRVKEMDISSYTTRFNELVILCPGMVPTEQKKVKAYIRGLSKNIKGEVTSSEPATLNKAVRMVHTLMEQKVKAIAEREADNKKRKWENFQGGSSGGGNNNSNRNNNNYNSNHNYNNNRNKNQNQYQNPSRNHQNNQRQGNARAMTNIGNQNTNEAGQNVKCNRCGMQHYGNCPIKCNKCGKIGHKARDCWSKVVTTRRGGARGQAYALRDGDQNLEPNVMTGTFLVNNRYARVLFDSGSDKIFVNINFSRLIDIEPVKVNHSYEVELADGRVVSTNTILKGCALNLVNHLFEINLMPIELGTFDVITGMDWLTLHDAVIIYGKKEVHMPLKKRTLVVKGDDCVSRLKVVSCMKVKKYVDRGSYLFVAQVVEKEPAERRLEDVPVIFKFLDVFPEDLPGLPPPRQVEFEIELVPGAAHVARTPYRLAPSEMKELAKQLQELSDKGFIRPSSSPWGALVLFVKKKDGSFRMCIDYRELNKLTIKNRYPLPRIDDLFDQLQGSSVYSKIDLRSGYHQLHVREKDILITAFKTRYGHYEFQVMPFGLTNAPAVF</sequence>
<feature type="region of interest" description="Disordered" evidence="3">
    <location>
        <begin position="570"/>
        <end position="633"/>
    </location>
</feature>
<dbReference type="SUPFAM" id="SSF56672">
    <property type="entry name" value="DNA/RNA polymerases"/>
    <property type="match status" value="1"/>
</dbReference>
<feature type="coiled-coil region" evidence="2">
    <location>
        <begin position="363"/>
        <end position="390"/>
    </location>
</feature>
<dbReference type="Gene3D" id="2.40.70.10">
    <property type="entry name" value="Acid Proteases"/>
    <property type="match status" value="1"/>
</dbReference>
<evidence type="ECO:0000259" key="4">
    <source>
        <dbReference type="PROSITE" id="PS50158"/>
    </source>
</evidence>
<feature type="compositionally biased region" description="Low complexity" evidence="3">
    <location>
        <begin position="593"/>
        <end position="621"/>
    </location>
</feature>
<dbReference type="InterPro" id="IPR043128">
    <property type="entry name" value="Rev_trsase/Diguanyl_cyclase"/>
</dbReference>
<keyword evidence="1" id="KW-0862">Zinc</keyword>
<dbReference type="Pfam" id="PF00078">
    <property type="entry name" value="RVT_1"/>
    <property type="match status" value="1"/>
</dbReference>
<feature type="non-terminal residue" evidence="5">
    <location>
        <position position="1044"/>
    </location>
</feature>
<keyword evidence="5" id="KW-0695">RNA-directed DNA polymerase</keyword>
<dbReference type="SUPFAM" id="SSF50630">
    <property type="entry name" value="Acid proteases"/>
    <property type="match status" value="1"/>
</dbReference>
<dbReference type="Pfam" id="PF19259">
    <property type="entry name" value="Ty3_capsid"/>
    <property type="match status" value="1"/>
</dbReference>
<keyword evidence="5" id="KW-0808">Transferase</keyword>
<keyword evidence="5" id="KW-0548">Nucleotidyltransferase</keyword>
<dbReference type="PANTHER" id="PTHR15503">
    <property type="entry name" value="LDOC1 RELATED"/>
    <property type="match status" value="1"/>
</dbReference>
<dbReference type="InterPro" id="IPR045358">
    <property type="entry name" value="Ty3_capsid"/>
</dbReference>
<dbReference type="PROSITE" id="PS50158">
    <property type="entry name" value="ZF_CCHC"/>
    <property type="match status" value="1"/>
</dbReference>
<feature type="region of interest" description="Disordered" evidence="3">
    <location>
        <begin position="304"/>
        <end position="353"/>
    </location>
</feature>
<dbReference type="EMBL" id="BKCJ010396558">
    <property type="protein sequence ID" value="GFA27506.1"/>
    <property type="molecule type" value="Genomic_DNA"/>
</dbReference>
<dbReference type="AlphaFoldDB" id="A0A699JD61"/>
<dbReference type="GO" id="GO:0003964">
    <property type="term" value="F:RNA-directed DNA polymerase activity"/>
    <property type="evidence" value="ECO:0007669"/>
    <property type="project" value="UniProtKB-KW"/>
</dbReference>
<dbReference type="Pfam" id="PF08284">
    <property type="entry name" value="RVP_2"/>
    <property type="match status" value="1"/>
</dbReference>
<feature type="compositionally biased region" description="Polar residues" evidence="3">
    <location>
        <begin position="622"/>
        <end position="633"/>
    </location>
</feature>
<keyword evidence="1" id="KW-0479">Metal-binding</keyword>
<dbReference type="InterPro" id="IPR043502">
    <property type="entry name" value="DNA/RNA_pol_sf"/>
</dbReference>
<dbReference type="CDD" id="cd01647">
    <property type="entry name" value="RT_LTR"/>
    <property type="match status" value="1"/>
</dbReference>
<name>A0A699JD61_TANCI</name>
<comment type="caution">
    <text evidence="5">The sequence shown here is derived from an EMBL/GenBank/DDBJ whole genome shotgun (WGS) entry which is preliminary data.</text>
</comment>
<evidence type="ECO:0000256" key="3">
    <source>
        <dbReference type="SAM" id="MobiDB-lite"/>
    </source>
</evidence>
<keyword evidence="2" id="KW-0175">Coiled coil</keyword>
<dbReference type="GO" id="GO:0003676">
    <property type="term" value="F:nucleic acid binding"/>
    <property type="evidence" value="ECO:0007669"/>
    <property type="project" value="InterPro"/>
</dbReference>
<accession>A0A699JD61</accession>
<feature type="compositionally biased region" description="Low complexity" evidence="3">
    <location>
        <begin position="1"/>
        <end position="24"/>
    </location>
</feature>
<reference evidence="5" key="1">
    <citation type="journal article" date="2019" name="Sci. Rep.">
        <title>Draft genome of Tanacetum cinerariifolium, the natural source of mosquito coil.</title>
        <authorList>
            <person name="Yamashiro T."/>
            <person name="Shiraishi A."/>
            <person name="Satake H."/>
            <person name="Nakayama K."/>
        </authorList>
    </citation>
    <scope>NUCLEOTIDE SEQUENCE</scope>
</reference>
<protein>
    <submittedName>
        <fullName evidence="5">Putative reverse transcriptase domain-containing protein</fullName>
    </submittedName>
</protein>
<dbReference type="SMART" id="SM00343">
    <property type="entry name" value="ZnF_C2HC"/>
    <property type="match status" value="1"/>
</dbReference>
<dbReference type="InterPro" id="IPR001878">
    <property type="entry name" value="Znf_CCHC"/>
</dbReference>
<dbReference type="InterPro" id="IPR000477">
    <property type="entry name" value="RT_dom"/>
</dbReference>
<dbReference type="Gene3D" id="3.30.70.270">
    <property type="match status" value="1"/>
</dbReference>
<dbReference type="InterPro" id="IPR021109">
    <property type="entry name" value="Peptidase_aspartic_dom_sf"/>
</dbReference>
<organism evidence="5">
    <name type="scientific">Tanacetum cinerariifolium</name>
    <name type="common">Dalmatian daisy</name>
    <name type="synonym">Chrysanthemum cinerariifolium</name>
    <dbReference type="NCBI Taxonomy" id="118510"/>
    <lineage>
        <taxon>Eukaryota</taxon>
        <taxon>Viridiplantae</taxon>
        <taxon>Streptophyta</taxon>
        <taxon>Embryophyta</taxon>
        <taxon>Tracheophyta</taxon>
        <taxon>Spermatophyta</taxon>
        <taxon>Magnoliopsida</taxon>
        <taxon>eudicotyledons</taxon>
        <taxon>Gunneridae</taxon>
        <taxon>Pentapetalae</taxon>
        <taxon>asterids</taxon>
        <taxon>campanulids</taxon>
        <taxon>Asterales</taxon>
        <taxon>Asteraceae</taxon>
        <taxon>Asteroideae</taxon>
        <taxon>Anthemideae</taxon>
        <taxon>Anthemidinae</taxon>
        <taxon>Tanacetum</taxon>
    </lineage>
</organism>
<feature type="region of interest" description="Disordered" evidence="3">
    <location>
        <begin position="1"/>
        <end position="109"/>
    </location>
</feature>
<feature type="compositionally biased region" description="Acidic residues" evidence="3">
    <location>
        <begin position="31"/>
        <end position="65"/>
    </location>
</feature>
<keyword evidence="1" id="KW-0863">Zinc-finger</keyword>
<dbReference type="CDD" id="cd00303">
    <property type="entry name" value="retropepsin_like"/>
    <property type="match status" value="1"/>
</dbReference>
<dbReference type="GO" id="GO:0008270">
    <property type="term" value="F:zinc ion binding"/>
    <property type="evidence" value="ECO:0007669"/>
    <property type="project" value="UniProtKB-KW"/>
</dbReference>
<feature type="compositionally biased region" description="Acidic residues" evidence="3">
    <location>
        <begin position="307"/>
        <end position="316"/>
    </location>
</feature>
<gene>
    <name evidence="5" type="ORF">Tci_599478</name>
</gene>
<evidence type="ECO:0000256" key="2">
    <source>
        <dbReference type="SAM" id="Coils"/>
    </source>
</evidence>
<evidence type="ECO:0000256" key="1">
    <source>
        <dbReference type="PROSITE-ProRule" id="PRU00047"/>
    </source>
</evidence>
<proteinExistence type="predicted"/>